<feature type="non-terminal residue" evidence="7">
    <location>
        <position position="1"/>
    </location>
</feature>
<dbReference type="InterPro" id="IPR050799">
    <property type="entry name" value="ZIP_Transporter"/>
</dbReference>
<feature type="transmembrane region" description="Helical" evidence="6">
    <location>
        <begin position="6"/>
        <end position="27"/>
    </location>
</feature>
<keyword evidence="5 6" id="KW-0472">Membrane</keyword>
<dbReference type="GO" id="GO:0005886">
    <property type="term" value="C:plasma membrane"/>
    <property type="evidence" value="ECO:0007669"/>
    <property type="project" value="TreeGrafter"/>
</dbReference>
<organism evidence="7 8">
    <name type="scientific">Pristionchus mayeri</name>
    <dbReference type="NCBI Taxonomy" id="1317129"/>
    <lineage>
        <taxon>Eukaryota</taxon>
        <taxon>Metazoa</taxon>
        <taxon>Ecdysozoa</taxon>
        <taxon>Nematoda</taxon>
        <taxon>Chromadorea</taxon>
        <taxon>Rhabditida</taxon>
        <taxon>Rhabditina</taxon>
        <taxon>Diplogasteromorpha</taxon>
        <taxon>Diplogasteroidea</taxon>
        <taxon>Neodiplogasteridae</taxon>
        <taxon>Pristionchus</taxon>
    </lineage>
</organism>
<sequence length="104" mass="11682">NSIAAWLIGLSFITLCSFSAPLGIIVLPCLPKWLYERMMPFLIALGIGTLSGSCFFILLPQAFGITHEHGGRGDFSQKSWIIVASLYAFFAIDRAMQYIFEFRR</sequence>
<dbReference type="PANTHER" id="PTHR12191">
    <property type="entry name" value="SOLUTE CARRIER FAMILY 39"/>
    <property type="match status" value="1"/>
</dbReference>
<accession>A0AAN5CLD0</accession>
<evidence type="ECO:0000313" key="8">
    <source>
        <dbReference type="Proteomes" id="UP001328107"/>
    </source>
</evidence>
<keyword evidence="3 6" id="KW-0812">Transmembrane</keyword>
<dbReference type="Pfam" id="PF02535">
    <property type="entry name" value="Zip"/>
    <property type="match status" value="1"/>
</dbReference>
<keyword evidence="8" id="KW-1185">Reference proteome</keyword>
<evidence type="ECO:0000256" key="4">
    <source>
        <dbReference type="ARBA" id="ARBA00022989"/>
    </source>
</evidence>
<dbReference type="GO" id="GO:0071578">
    <property type="term" value="P:zinc ion import across plasma membrane"/>
    <property type="evidence" value="ECO:0007669"/>
    <property type="project" value="TreeGrafter"/>
</dbReference>
<comment type="caution">
    <text evidence="7">The sequence shown here is derived from an EMBL/GenBank/DDBJ whole genome shotgun (WGS) entry which is preliminary data.</text>
</comment>
<dbReference type="AlphaFoldDB" id="A0AAN5CLD0"/>
<evidence type="ECO:0000256" key="2">
    <source>
        <dbReference type="ARBA" id="ARBA00006939"/>
    </source>
</evidence>
<evidence type="ECO:0000256" key="6">
    <source>
        <dbReference type="SAM" id="Phobius"/>
    </source>
</evidence>
<comment type="subcellular location">
    <subcellularLocation>
        <location evidence="1">Membrane</location>
        <topology evidence="1">Multi-pass membrane protein</topology>
    </subcellularLocation>
</comment>
<dbReference type="GO" id="GO:0005385">
    <property type="term" value="F:zinc ion transmembrane transporter activity"/>
    <property type="evidence" value="ECO:0007669"/>
    <property type="project" value="TreeGrafter"/>
</dbReference>
<dbReference type="Proteomes" id="UP001328107">
    <property type="component" value="Unassembled WGS sequence"/>
</dbReference>
<reference evidence="8" key="1">
    <citation type="submission" date="2022-10" db="EMBL/GenBank/DDBJ databases">
        <title>Genome assembly of Pristionchus species.</title>
        <authorList>
            <person name="Yoshida K."/>
            <person name="Sommer R.J."/>
        </authorList>
    </citation>
    <scope>NUCLEOTIDE SEQUENCE [LARGE SCALE GENOMIC DNA]</scope>
    <source>
        <strain evidence="8">RS5460</strain>
    </source>
</reference>
<dbReference type="EMBL" id="BTRK01000004">
    <property type="protein sequence ID" value="GMR46479.1"/>
    <property type="molecule type" value="Genomic_DNA"/>
</dbReference>
<dbReference type="GO" id="GO:0140410">
    <property type="term" value="F:monoatomic cation:bicarbonate symporter activity"/>
    <property type="evidence" value="ECO:0007669"/>
    <property type="project" value="TreeGrafter"/>
</dbReference>
<dbReference type="InterPro" id="IPR003689">
    <property type="entry name" value="ZIP"/>
</dbReference>
<name>A0AAN5CLD0_9BILA</name>
<evidence type="ECO:0000313" key="7">
    <source>
        <dbReference type="EMBL" id="GMR46479.1"/>
    </source>
</evidence>
<feature type="non-terminal residue" evidence="7">
    <location>
        <position position="104"/>
    </location>
</feature>
<evidence type="ECO:0000256" key="5">
    <source>
        <dbReference type="ARBA" id="ARBA00023136"/>
    </source>
</evidence>
<proteinExistence type="inferred from homology"/>
<evidence type="ECO:0000256" key="3">
    <source>
        <dbReference type="ARBA" id="ARBA00022692"/>
    </source>
</evidence>
<comment type="similarity">
    <text evidence="2">Belongs to the ZIP transporter (TC 2.A.5) family.</text>
</comment>
<protein>
    <submittedName>
        <fullName evidence="7">Uncharacterized protein</fullName>
    </submittedName>
</protein>
<dbReference type="GO" id="GO:0030003">
    <property type="term" value="P:intracellular monoatomic cation homeostasis"/>
    <property type="evidence" value="ECO:0007669"/>
    <property type="project" value="TreeGrafter"/>
</dbReference>
<feature type="transmembrane region" description="Helical" evidence="6">
    <location>
        <begin position="79"/>
        <end position="100"/>
    </location>
</feature>
<evidence type="ECO:0000256" key="1">
    <source>
        <dbReference type="ARBA" id="ARBA00004141"/>
    </source>
</evidence>
<dbReference type="PANTHER" id="PTHR12191:SF32">
    <property type="entry name" value="ZRT (ZRT), IRT- (IRT-) LIKE PROTEIN TRANSPORTER"/>
    <property type="match status" value="1"/>
</dbReference>
<gene>
    <name evidence="7" type="ORF">PMAYCL1PPCAC_16674</name>
</gene>
<keyword evidence="4 6" id="KW-1133">Transmembrane helix</keyword>
<feature type="transmembrane region" description="Helical" evidence="6">
    <location>
        <begin position="39"/>
        <end position="59"/>
    </location>
</feature>